<keyword evidence="2" id="KW-1185">Reference proteome</keyword>
<dbReference type="EMBL" id="JACIFE010000024">
    <property type="protein sequence ID" value="MBB4077154.1"/>
    <property type="molecule type" value="Genomic_DNA"/>
</dbReference>
<accession>A0A840DVI9</accession>
<sequence length="88" mass="10283">MAMEFTIYQSYRYILLSHTVRAITPPLTSEAMGIVKKSSIAFVDSINKLTQFQYQAIEEIKSYLRKLFVCYDSLYSYSFIGIYCDNNH</sequence>
<proteinExistence type="predicted"/>
<name>A0A840DVI9_9HYPH</name>
<evidence type="ECO:0000313" key="1">
    <source>
        <dbReference type="EMBL" id="MBB4077154.1"/>
    </source>
</evidence>
<evidence type="ECO:0000313" key="2">
    <source>
        <dbReference type="Proteomes" id="UP000585970"/>
    </source>
</evidence>
<gene>
    <name evidence="1" type="ORF">GGR08_001471</name>
</gene>
<dbReference type="Proteomes" id="UP000585970">
    <property type="component" value="Unassembled WGS sequence"/>
</dbReference>
<comment type="caution">
    <text evidence="1">The sequence shown here is derived from an EMBL/GenBank/DDBJ whole genome shotgun (WGS) entry which is preliminary data.</text>
</comment>
<reference evidence="1 2" key="1">
    <citation type="submission" date="2020-08" db="EMBL/GenBank/DDBJ databases">
        <title>Genomic Encyclopedia of Type Strains, Phase IV (KMG-IV): sequencing the most valuable type-strain genomes for metagenomic binning, comparative biology and taxonomic classification.</title>
        <authorList>
            <person name="Goeker M."/>
        </authorList>
    </citation>
    <scope>NUCLEOTIDE SEQUENCE [LARGE SCALE GENOMIC DNA]</scope>
    <source>
        <strain evidence="1 2">DSM 100694</strain>
    </source>
</reference>
<protein>
    <submittedName>
        <fullName evidence="1">ABC-type amino acid transport system permease subunit</fullName>
    </submittedName>
</protein>
<organism evidence="1 2">
    <name type="scientific">Bartonella fuyuanensis</name>
    <dbReference type="NCBI Taxonomy" id="1460968"/>
    <lineage>
        <taxon>Bacteria</taxon>
        <taxon>Pseudomonadati</taxon>
        <taxon>Pseudomonadota</taxon>
        <taxon>Alphaproteobacteria</taxon>
        <taxon>Hyphomicrobiales</taxon>
        <taxon>Bartonellaceae</taxon>
        <taxon>Bartonella</taxon>
    </lineage>
</organism>
<dbReference type="AlphaFoldDB" id="A0A840DVI9"/>